<organism evidence="1 2">
    <name type="scientific">Oryza sativa subsp. japonica</name>
    <name type="common">Rice</name>
    <dbReference type="NCBI Taxonomy" id="39947"/>
    <lineage>
        <taxon>Eukaryota</taxon>
        <taxon>Viridiplantae</taxon>
        <taxon>Streptophyta</taxon>
        <taxon>Embryophyta</taxon>
        <taxon>Tracheophyta</taxon>
        <taxon>Spermatophyta</taxon>
        <taxon>Magnoliopsida</taxon>
        <taxon>Liliopsida</taxon>
        <taxon>Poales</taxon>
        <taxon>Poaceae</taxon>
        <taxon>BOP clade</taxon>
        <taxon>Oryzoideae</taxon>
        <taxon>Oryzeae</taxon>
        <taxon>Oryzinae</taxon>
        <taxon>Oryza</taxon>
        <taxon>Oryza sativa</taxon>
    </lineage>
</organism>
<reference evidence="2" key="2">
    <citation type="journal article" date="2008" name="Nucleic Acids Res.">
        <title>The rice annotation project database (RAP-DB): 2008 update.</title>
        <authorList>
            <consortium name="The rice annotation project (RAP)"/>
        </authorList>
    </citation>
    <scope>GENOME REANNOTATION</scope>
    <source>
        <strain evidence="2">cv. Nipponbare</strain>
    </source>
</reference>
<accession>Q6ERZ3</accession>
<proteinExistence type="predicted"/>
<protein>
    <submittedName>
        <fullName evidence="1">Uncharacterized protein</fullName>
    </submittedName>
</protein>
<evidence type="ECO:0000313" key="2">
    <source>
        <dbReference type="Proteomes" id="UP000000763"/>
    </source>
</evidence>
<dbReference type="EMBL" id="AP005400">
    <property type="protein sequence ID" value="BAD28577.1"/>
    <property type="molecule type" value="Genomic_DNA"/>
</dbReference>
<reference evidence="2" key="1">
    <citation type="journal article" date="2005" name="Nature">
        <title>The map-based sequence of the rice genome.</title>
        <authorList>
            <consortium name="International rice genome sequencing project (IRGSP)"/>
            <person name="Matsumoto T."/>
            <person name="Wu J."/>
            <person name="Kanamori H."/>
            <person name="Katayose Y."/>
            <person name="Fujisawa M."/>
            <person name="Namiki N."/>
            <person name="Mizuno H."/>
            <person name="Yamamoto K."/>
            <person name="Antonio B.A."/>
            <person name="Baba T."/>
            <person name="Sakata K."/>
            <person name="Nagamura Y."/>
            <person name="Aoki H."/>
            <person name="Arikawa K."/>
            <person name="Arita K."/>
            <person name="Bito T."/>
            <person name="Chiden Y."/>
            <person name="Fujitsuka N."/>
            <person name="Fukunaka R."/>
            <person name="Hamada M."/>
            <person name="Harada C."/>
            <person name="Hayashi A."/>
            <person name="Hijishita S."/>
            <person name="Honda M."/>
            <person name="Hosokawa S."/>
            <person name="Ichikawa Y."/>
            <person name="Idonuma A."/>
            <person name="Iijima M."/>
            <person name="Ikeda M."/>
            <person name="Ikeno M."/>
            <person name="Ito K."/>
            <person name="Ito S."/>
            <person name="Ito T."/>
            <person name="Ito Y."/>
            <person name="Ito Y."/>
            <person name="Iwabuchi A."/>
            <person name="Kamiya K."/>
            <person name="Karasawa W."/>
            <person name="Kurita K."/>
            <person name="Katagiri S."/>
            <person name="Kikuta A."/>
            <person name="Kobayashi H."/>
            <person name="Kobayashi N."/>
            <person name="Machita K."/>
            <person name="Maehara T."/>
            <person name="Masukawa M."/>
            <person name="Mizubayashi T."/>
            <person name="Mukai Y."/>
            <person name="Nagasaki H."/>
            <person name="Nagata Y."/>
            <person name="Naito S."/>
            <person name="Nakashima M."/>
            <person name="Nakama Y."/>
            <person name="Nakamichi Y."/>
            <person name="Nakamura M."/>
            <person name="Meguro A."/>
            <person name="Negishi M."/>
            <person name="Ohta I."/>
            <person name="Ohta T."/>
            <person name="Okamoto M."/>
            <person name="Ono N."/>
            <person name="Saji S."/>
            <person name="Sakaguchi M."/>
            <person name="Sakai K."/>
            <person name="Shibata M."/>
            <person name="Shimokawa T."/>
            <person name="Song J."/>
            <person name="Takazaki Y."/>
            <person name="Terasawa K."/>
            <person name="Tsugane M."/>
            <person name="Tsuji K."/>
            <person name="Ueda S."/>
            <person name="Waki K."/>
            <person name="Yamagata H."/>
            <person name="Yamamoto M."/>
            <person name="Yamamoto S."/>
            <person name="Yamane H."/>
            <person name="Yoshiki S."/>
            <person name="Yoshihara R."/>
            <person name="Yukawa K."/>
            <person name="Zhong H."/>
            <person name="Yano M."/>
            <person name="Yuan Q."/>
            <person name="Ouyang S."/>
            <person name="Liu J."/>
            <person name="Jones K.M."/>
            <person name="Gansberger K."/>
            <person name="Moffat K."/>
            <person name="Hill J."/>
            <person name="Bera J."/>
            <person name="Fadrosh D."/>
            <person name="Jin S."/>
            <person name="Johri S."/>
            <person name="Kim M."/>
            <person name="Overton L."/>
            <person name="Reardon M."/>
            <person name="Tsitrin T."/>
            <person name="Vuong H."/>
            <person name="Weaver B."/>
            <person name="Ciecko A."/>
            <person name="Tallon L."/>
            <person name="Jackson J."/>
            <person name="Pai G."/>
            <person name="Aken S.V."/>
            <person name="Utterback T."/>
            <person name="Reidmuller S."/>
            <person name="Feldblyum T."/>
            <person name="Hsiao J."/>
            <person name="Zismann V."/>
            <person name="Iobst S."/>
            <person name="de Vazeille A.R."/>
            <person name="Buell C.R."/>
            <person name="Ying K."/>
            <person name="Li Y."/>
            <person name="Lu T."/>
            <person name="Huang Y."/>
            <person name="Zhao Q."/>
            <person name="Feng Q."/>
            <person name="Zhang L."/>
            <person name="Zhu J."/>
            <person name="Weng Q."/>
            <person name="Mu J."/>
            <person name="Lu Y."/>
            <person name="Fan D."/>
            <person name="Liu Y."/>
            <person name="Guan J."/>
            <person name="Zhang Y."/>
            <person name="Yu S."/>
            <person name="Liu X."/>
            <person name="Zhang Y."/>
            <person name="Hong G."/>
            <person name="Han B."/>
            <person name="Choisne N."/>
            <person name="Demange N."/>
            <person name="Orjeda G."/>
            <person name="Samain S."/>
            <person name="Cattolico L."/>
            <person name="Pelletier E."/>
            <person name="Couloux A."/>
            <person name="Segurens B."/>
            <person name="Wincker P."/>
            <person name="D'Hont A."/>
            <person name="Scarpelli C."/>
            <person name="Weissenbach J."/>
            <person name="Salanoubat M."/>
            <person name="Quetier F."/>
            <person name="Yu Y."/>
            <person name="Kim H.R."/>
            <person name="Rambo T."/>
            <person name="Currie J."/>
            <person name="Collura K."/>
            <person name="Luo M."/>
            <person name="Yang T."/>
            <person name="Ammiraju J.S.S."/>
            <person name="Engler F."/>
            <person name="Soderlund C."/>
            <person name="Wing R.A."/>
            <person name="Palmer L.E."/>
            <person name="de la Bastide M."/>
            <person name="Spiegel L."/>
            <person name="Nascimento L."/>
            <person name="Zutavern T."/>
            <person name="O'Shaughnessy A."/>
            <person name="Dike S."/>
            <person name="Dedhia N."/>
            <person name="Preston R."/>
            <person name="Balija V."/>
            <person name="McCombie W.R."/>
            <person name="Chow T."/>
            <person name="Chen H."/>
            <person name="Chung M."/>
            <person name="Chen C."/>
            <person name="Shaw J."/>
            <person name="Wu H."/>
            <person name="Hsiao K."/>
            <person name="Chao Y."/>
            <person name="Chu M."/>
            <person name="Cheng C."/>
            <person name="Hour A."/>
            <person name="Lee P."/>
            <person name="Lin S."/>
            <person name="Lin Y."/>
            <person name="Liou J."/>
            <person name="Liu S."/>
            <person name="Hsing Y."/>
            <person name="Raghuvanshi S."/>
            <person name="Mohanty A."/>
            <person name="Bharti A.K."/>
            <person name="Gaur A."/>
            <person name="Gupta V."/>
            <person name="Kumar D."/>
            <person name="Ravi V."/>
            <person name="Vij S."/>
            <person name="Kapur A."/>
            <person name="Khurana P."/>
            <person name="Khurana P."/>
            <person name="Khurana J.P."/>
            <person name="Tyagi A.K."/>
            <person name="Gaikwad K."/>
            <person name="Singh A."/>
            <person name="Dalal V."/>
            <person name="Srivastava S."/>
            <person name="Dixit A."/>
            <person name="Pal A.K."/>
            <person name="Ghazi I.A."/>
            <person name="Yadav M."/>
            <person name="Pandit A."/>
            <person name="Bhargava A."/>
            <person name="Sureshbabu K."/>
            <person name="Batra K."/>
            <person name="Sharma T.R."/>
            <person name="Mohapatra T."/>
            <person name="Singh N.K."/>
            <person name="Messing J."/>
            <person name="Nelson A.B."/>
            <person name="Fuks G."/>
            <person name="Kavchok S."/>
            <person name="Keizer G."/>
            <person name="Linton E."/>
            <person name="Llaca V."/>
            <person name="Song R."/>
            <person name="Tanyolac B."/>
            <person name="Young S."/>
            <person name="Ho-Il K."/>
            <person name="Hahn J.H."/>
            <person name="Sangsakoo G."/>
            <person name="Vanavichit A."/>
            <person name="de Mattos Luiz.A.T."/>
            <person name="Zimmer P.D."/>
            <person name="Malone G."/>
            <person name="Dellagostin O."/>
            <person name="de Oliveira A.C."/>
            <person name="Bevan M."/>
            <person name="Bancroft I."/>
            <person name="Minx P."/>
            <person name="Cordum H."/>
            <person name="Wilson R."/>
            <person name="Cheng Z."/>
            <person name="Jin W."/>
            <person name="Jiang J."/>
            <person name="Leong S.A."/>
            <person name="Iwama H."/>
            <person name="Gojobori T."/>
            <person name="Itoh T."/>
            <person name="Niimura Y."/>
            <person name="Fujii Y."/>
            <person name="Habara T."/>
            <person name="Sakai H."/>
            <person name="Sato Y."/>
            <person name="Wilson G."/>
            <person name="Kumar K."/>
            <person name="McCouch S."/>
            <person name="Juretic N."/>
            <person name="Hoen D."/>
            <person name="Wright S."/>
            <person name="Bruskiewich R."/>
            <person name="Bureau T."/>
            <person name="Miyao A."/>
            <person name="Hirochika H."/>
            <person name="Nishikawa T."/>
            <person name="Kadowaki K."/>
            <person name="Sugiura M."/>
            <person name="Burr B."/>
            <person name="Sasaki T."/>
        </authorList>
    </citation>
    <scope>NUCLEOTIDE SEQUENCE [LARGE SCALE GENOMIC DNA]</scope>
    <source>
        <strain evidence="2">cv. Nipponbare</strain>
    </source>
</reference>
<sequence length="93" mass="9706">MIGAAVARWTGAATNDVGGKWVVLAGYARGHGCRWRDGKRVDGGLPCPSVMVAGVFTVAQVVVEGTWWCISPGEGRKITDESPACSVPATTVF</sequence>
<dbReference type="AlphaFoldDB" id="Q6ERZ3"/>
<dbReference type="Proteomes" id="UP000000763">
    <property type="component" value="Chromosome 9"/>
</dbReference>
<gene>
    <name evidence="1" type="primary">P0698G06.28</name>
</gene>
<evidence type="ECO:0000313" key="1">
    <source>
        <dbReference type="EMBL" id="BAD28577.1"/>
    </source>
</evidence>
<name>Q6ERZ3_ORYSJ</name>